<dbReference type="EMBL" id="CP020100">
    <property type="protein sequence ID" value="AQZ95174.1"/>
    <property type="molecule type" value="Genomic_DNA"/>
</dbReference>
<dbReference type="KEGG" id="ppha:BVH74_10625"/>
<gene>
    <name evidence="1" type="ORF">BVH74_10625</name>
</gene>
<reference evidence="1 2" key="1">
    <citation type="submission" date="2017-03" db="EMBL/GenBank/DDBJ databases">
        <title>Complete genome sequence of the novel DNRA strain Pseudomonas sp. S-6-2 isolated from Chinese polluted river sediment. Journal of Biotechnology.</title>
        <authorList>
            <person name="Li J."/>
            <person name="Xiang F."/>
            <person name="Wang L."/>
            <person name="Xi L."/>
            <person name="Liu J."/>
        </authorList>
    </citation>
    <scope>NUCLEOTIDE SEQUENCE [LARGE SCALE GENOMIC DNA]</scope>
    <source>
        <strain evidence="1 2">S-6-2</strain>
    </source>
</reference>
<organism evidence="1 2">
    <name type="scientific">Halopseudomonas phragmitis</name>
    <dbReference type="NCBI Taxonomy" id="1931241"/>
    <lineage>
        <taxon>Bacteria</taxon>
        <taxon>Pseudomonadati</taxon>
        <taxon>Pseudomonadota</taxon>
        <taxon>Gammaproteobacteria</taxon>
        <taxon>Pseudomonadales</taxon>
        <taxon>Pseudomonadaceae</taxon>
        <taxon>Halopseudomonas</taxon>
    </lineage>
</organism>
<proteinExistence type="predicted"/>
<accession>A0A1V0B5W9</accession>
<evidence type="ECO:0000313" key="1">
    <source>
        <dbReference type="EMBL" id="AQZ95174.1"/>
    </source>
</evidence>
<sequence length="112" mass="12638">MFVKRDERGWIIDASLDAQAGYHEQLADDHPELLDWGRQQAALASLQRLRDSDQDLVRVIEDLVDVLLQRGVIRITDLPEAAVAKLDRRSQARARLSELANLIDQDEGGPLI</sequence>
<dbReference type="Proteomes" id="UP000243488">
    <property type="component" value="Chromosome"/>
</dbReference>
<keyword evidence="2" id="KW-1185">Reference proteome</keyword>
<dbReference type="STRING" id="1931241.BVH74_10625"/>
<evidence type="ECO:0008006" key="3">
    <source>
        <dbReference type="Google" id="ProtNLM"/>
    </source>
</evidence>
<name>A0A1V0B5W9_9GAMM</name>
<dbReference type="AlphaFoldDB" id="A0A1V0B5W9"/>
<protein>
    <recommendedName>
        <fullName evidence="3">Tryptophan synthase subunit beta</fullName>
    </recommendedName>
</protein>
<dbReference type="RefSeq" id="WP_080050042.1">
    <property type="nucleotide sequence ID" value="NZ_CP020100.1"/>
</dbReference>
<evidence type="ECO:0000313" key="2">
    <source>
        <dbReference type="Proteomes" id="UP000243488"/>
    </source>
</evidence>